<dbReference type="KEGG" id="mcha:111017494"/>
<evidence type="ECO:0000313" key="2">
    <source>
        <dbReference type="Proteomes" id="UP000504603"/>
    </source>
</evidence>
<feature type="compositionally biased region" description="Polar residues" evidence="1">
    <location>
        <begin position="194"/>
        <end position="215"/>
    </location>
</feature>
<gene>
    <name evidence="3" type="primary">LOC111017494</name>
</gene>
<feature type="region of interest" description="Disordered" evidence="1">
    <location>
        <begin position="192"/>
        <end position="317"/>
    </location>
</feature>
<proteinExistence type="predicted"/>
<organism evidence="2 3">
    <name type="scientific">Momordica charantia</name>
    <name type="common">Bitter gourd</name>
    <name type="synonym">Balsam pear</name>
    <dbReference type="NCBI Taxonomy" id="3673"/>
    <lineage>
        <taxon>Eukaryota</taxon>
        <taxon>Viridiplantae</taxon>
        <taxon>Streptophyta</taxon>
        <taxon>Embryophyta</taxon>
        <taxon>Tracheophyta</taxon>
        <taxon>Spermatophyta</taxon>
        <taxon>Magnoliopsida</taxon>
        <taxon>eudicotyledons</taxon>
        <taxon>Gunneridae</taxon>
        <taxon>Pentapetalae</taxon>
        <taxon>rosids</taxon>
        <taxon>fabids</taxon>
        <taxon>Cucurbitales</taxon>
        <taxon>Cucurbitaceae</taxon>
        <taxon>Momordiceae</taxon>
        <taxon>Momordica</taxon>
    </lineage>
</organism>
<feature type="compositionally biased region" description="Basic and acidic residues" evidence="1">
    <location>
        <begin position="251"/>
        <end position="261"/>
    </location>
</feature>
<evidence type="ECO:0000313" key="3">
    <source>
        <dbReference type="RefSeq" id="XP_022148950.1"/>
    </source>
</evidence>
<dbReference type="GeneID" id="111017494"/>
<name>A0A6J1D4D2_MOMCH</name>
<reference evidence="3" key="1">
    <citation type="submission" date="2025-08" db="UniProtKB">
        <authorList>
            <consortium name="RefSeq"/>
        </authorList>
    </citation>
    <scope>IDENTIFICATION</scope>
    <source>
        <strain evidence="3">OHB3-1</strain>
    </source>
</reference>
<protein>
    <submittedName>
        <fullName evidence="3">Uncharacterized protein LOC111017494 isoform X1</fullName>
    </submittedName>
</protein>
<evidence type="ECO:0000256" key="1">
    <source>
        <dbReference type="SAM" id="MobiDB-lite"/>
    </source>
</evidence>
<dbReference type="Proteomes" id="UP000504603">
    <property type="component" value="Unplaced"/>
</dbReference>
<dbReference type="OrthoDB" id="775087at2759"/>
<keyword evidence="2" id="KW-1185">Reference proteome</keyword>
<dbReference type="PANTHER" id="PTHR35770:SF1">
    <property type="entry name" value="U2 SMALL NUCLEAR RIBONUCLEOPROTEIN AUXILIARY FACTOR-LIKE PROTEIN"/>
    <property type="match status" value="1"/>
</dbReference>
<dbReference type="RefSeq" id="XP_022148950.1">
    <property type="nucleotide sequence ID" value="XM_022293258.1"/>
</dbReference>
<accession>A0A6J1D4D2</accession>
<sequence>MELQDFPPIFGEPKLEWLNSGSLPVRRFVFYVHNPNPSHLRFCVTDFHSNTWEAIRSVPQLQDMRDDIGIGGDMSEFLNYLITSLKLGDVKLRLEGHWGKEDASTVATHAKLSSQKSKGMPVFSIPLTKLVDSAASEAVASLSFGLFNSLKDMECSLIKEQEHSLQLTNMISSEKEKYESIQSHLGQYTKKQKLQNMNASNSPDKSVHNIGSTKVANRVVPAHRRAKTRGALLQDSEDDTEQERSLQSTKISDEKEKKQELHTTITSVNKDELQKSPADKPVNDISSTKVTNRVMPVHRRARTRGALLQDNEDDGGR</sequence>
<feature type="compositionally biased region" description="Basic and acidic residues" evidence="1">
    <location>
        <begin position="269"/>
        <end position="282"/>
    </location>
</feature>
<dbReference type="AlphaFoldDB" id="A0A6J1D4D2"/>
<dbReference type="PANTHER" id="PTHR35770">
    <property type="entry name" value="U2 SMALL NUCLEAR RIBONUCLEOPROTEIN AUXILIARY FACTOR-LIKE PROTEIN"/>
    <property type="match status" value="1"/>
</dbReference>